<protein>
    <submittedName>
        <fullName evidence="1">Uncharacterized protein</fullName>
    </submittedName>
</protein>
<dbReference type="EMBL" id="LAZR01038536">
    <property type="protein sequence ID" value="KKL19296.1"/>
    <property type="molecule type" value="Genomic_DNA"/>
</dbReference>
<organism evidence="1">
    <name type="scientific">marine sediment metagenome</name>
    <dbReference type="NCBI Taxonomy" id="412755"/>
    <lineage>
        <taxon>unclassified sequences</taxon>
        <taxon>metagenomes</taxon>
        <taxon>ecological metagenomes</taxon>
    </lineage>
</organism>
<accession>A0A0F9DNQ4</accession>
<dbReference type="AlphaFoldDB" id="A0A0F9DNQ4"/>
<reference evidence="1" key="1">
    <citation type="journal article" date="2015" name="Nature">
        <title>Complex archaea that bridge the gap between prokaryotes and eukaryotes.</title>
        <authorList>
            <person name="Spang A."/>
            <person name="Saw J.H."/>
            <person name="Jorgensen S.L."/>
            <person name="Zaremba-Niedzwiedzka K."/>
            <person name="Martijn J."/>
            <person name="Lind A.E."/>
            <person name="van Eijk R."/>
            <person name="Schleper C."/>
            <person name="Guy L."/>
            <person name="Ettema T.J."/>
        </authorList>
    </citation>
    <scope>NUCLEOTIDE SEQUENCE</scope>
</reference>
<sequence>MNVPVEDLIKELREKCGKEFNKDYQSMEFSYKVLKEEN</sequence>
<comment type="caution">
    <text evidence="1">The sequence shown here is derived from an EMBL/GenBank/DDBJ whole genome shotgun (WGS) entry which is preliminary data.</text>
</comment>
<gene>
    <name evidence="1" type="ORF">LCGC14_2466850</name>
</gene>
<evidence type="ECO:0000313" key="1">
    <source>
        <dbReference type="EMBL" id="KKL19296.1"/>
    </source>
</evidence>
<proteinExistence type="predicted"/>
<name>A0A0F9DNQ4_9ZZZZ</name>